<proteinExistence type="predicted"/>
<dbReference type="Gene3D" id="2.60.120.200">
    <property type="match status" value="1"/>
</dbReference>
<comment type="caution">
    <text evidence="4">The sequence shown here is derived from an EMBL/GenBank/DDBJ whole genome shotgun (WGS) entry which is preliminary data.</text>
</comment>
<protein>
    <recommendedName>
        <fullName evidence="3">GH16 domain-containing protein</fullName>
    </recommendedName>
</protein>
<dbReference type="GO" id="GO:0004553">
    <property type="term" value="F:hydrolase activity, hydrolyzing O-glycosyl compounds"/>
    <property type="evidence" value="ECO:0007669"/>
    <property type="project" value="InterPro"/>
</dbReference>
<keyword evidence="5" id="KW-1185">Reference proteome</keyword>
<dbReference type="EMBL" id="LXPE01000034">
    <property type="protein sequence ID" value="OBA25923.1"/>
    <property type="molecule type" value="Genomic_DNA"/>
</dbReference>
<dbReference type="PANTHER" id="PTHR10963">
    <property type="entry name" value="GLYCOSYL HYDROLASE-RELATED"/>
    <property type="match status" value="1"/>
</dbReference>
<dbReference type="GO" id="GO:0016757">
    <property type="term" value="F:glycosyltransferase activity"/>
    <property type="evidence" value="ECO:0007669"/>
    <property type="project" value="TreeGrafter"/>
</dbReference>
<dbReference type="GO" id="GO:0009277">
    <property type="term" value="C:fungal-type cell wall"/>
    <property type="evidence" value="ECO:0007669"/>
    <property type="project" value="TreeGrafter"/>
</dbReference>
<dbReference type="InterPro" id="IPR013320">
    <property type="entry name" value="ConA-like_dom_sf"/>
</dbReference>
<feature type="region of interest" description="Disordered" evidence="1">
    <location>
        <begin position="142"/>
        <end position="205"/>
    </location>
</feature>
<dbReference type="OrthoDB" id="4781at2759"/>
<gene>
    <name evidence="4" type="ORF">HANVADRAFT_53563</name>
</gene>
<accession>A0A1B7TB29</accession>
<dbReference type="GO" id="GO:0005975">
    <property type="term" value="P:carbohydrate metabolic process"/>
    <property type="evidence" value="ECO:0007669"/>
    <property type="project" value="InterPro"/>
</dbReference>
<name>A0A1B7TB29_9ASCO</name>
<dbReference type="PANTHER" id="PTHR10963:SF69">
    <property type="entry name" value="GLYCOSIDASE CRR1-RELATED"/>
    <property type="match status" value="1"/>
</dbReference>
<feature type="domain" description="GH16" evidence="3">
    <location>
        <begin position="230"/>
        <end position="523"/>
    </location>
</feature>
<evidence type="ECO:0000256" key="1">
    <source>
        <dbReference type="SAM" id="MobiDB-lite"/>
    </source>
</evidence>
<keyword evidence="2" id="KW-0732">Signal</keyword>
<dbReference type="AlphaFoldDB" id="A0A1B7TB29"/>
<dbReference type="InterPro" id="IPR000757">
    <property type="entry name" value="Beta-glucanase-like"/>
</dbReference>
<feature type="compositionally biased region" description="Acidic residues" evidence="1">
    <location>
        <begin position="147"/>
        <end position="185"/>
    </location>
</feature>
<sequence>MVNSLKPYVLLSIASLIILKIKGQNLPYEPPTPISCSPTQNCPEEFPCCSQFWTCGTGPICVIGCNPKNSFTQNSCLKGPAFLPPKFAKKRKIRKLKKQKSSKEKGKVSKRFEVSHEALNDEFDLDEEYVFQEDIDIKNKNKKKDNDEENDDDEVDGYNEESDEEDDDDDEEDEKIIDVDEYNDFENDKYDSFEDSEEDDNDDEPFEADSFVIASGKTEQTNLESALLFNHLENNNNPKIILKRSQDKQSFSIEALVDETEPTNIINQYDYSFGSESVSIQHEDIDRKGPLVANSYAGDYINIPGTSIIPWTDFLITADLDKAKNQWDYVDFTYSGVLKMFENDDKENSPYIYLAMPKKSAGSLLTTTRSMLYGRIGVHLKAGRGNGVITTIVLFSNVHDEIDFEFLGGDLMNAQTNYYHQGELIHTRMIKAHTETSTRDNWHYYEIDWNPDRIHWYIDGRIVRTLQKVDTWDAQQKIYKYPQTPMKLHVSIWPGGSENNSPGTIDWAGGLVDWENAQDIKEKGEFDCKIKSINVNPLFNKQMQEFKKKYTKNSKIYPNRRFAYSYDPENQLHDYMFDNVVLKNDDIVYLSGFGSNGEHPNM</sequence>
<dbReference type="SUPFAM" id="SSF49899">
    <property type="entry name" value="Concanavalin A-like lectins/glucanases"/>
    <property type="match status" value="1"/>
</dbReference>
<evidence type="ECO:0000259" key="3">
    <source>
        <dbReference type="PROSITE" id="PS51762"/>
    </source>
</evidence>
<feature type="signal peptide" evidence="2">
    <location>
        <begin position="1"/>
        <end position="23"/>
    </location>
</feature>
<dbReference type="GO" id="GO:0031505">
    <property type="term" value="P:fungal-type cell wall organization"/>
    <property type="evidence" value="ECO:0007669"/>
    <property type="project" value="TreeGrafter"/>
</dbReference>
<evidence type="ECO:0000256" key="2">
    <source>
        <dbReference type="SAM" id="SignalP"/>
    </source>
</evidence>
<dbReference type="Pfam" id="PF00722">
    <property type="entry name" value="Glyco_hydro_16"/>
    <property type="match status" value="1"/>
</dbReference>
<feature type="compositionally biased region" description="Acidic residues" evidence="1">
    <location>
        <begin position="193"/>
        <end position="205"/>
    </location>
</feature>
<dbReference type="Proteomes" id="UP000092321">
    <property type="component" value="Unassembled WGS sequence"/>
</dbReference>
<organism evidence="4 5">
    <name type="scientific">Hanseniaspora valbyensis NRRL Y-1626</name>
    <dbReference type="NCBI Taxonomy" id="766949"/>
    <lineage>
        <taxon>Eukaryota</taxon>
        <taxon>Fungi</taxon>
        <taxon>Dikarya</taxon>
        <taxon>Ascomycota</taxon>
        <taxon>Saccharomycotina</taxon>
        <taxon>Saccharomycetes</taxon>
        <taxon>Saccharomycodales</taxon>
        <taxon>Saccharomycodaceae</taxon>
        <taxon>Hanseniaspora</taxon>
    </lineage>
</organism>
<evidence type="ECO:0000313" key="4">
    <source>
        <dbReference type="EMBL" id="OBA25923.1"/>
    </source>
</evidence>
<dbReference type="InterPro" id="IPR050546">
    <property type="entry name" value="Glycosyl_Hydrlase_16"/>
</dbReference>
<feature type="chain" id="PRO_5008598681" description="GH16 domain-containing protein" evidence="2">
    <location>
        <begin position="24"/>
        <end position="602"/>
    </location>
</feature>
<dbReference type="PROSITE" id="PS51762">
    <property type="entry name" value="GH16_2"/>
    <property type="match status" value="1"/>
</dbReference>
<reference evidence="5" key="1">
    <citation type="journal article" date="2016" name="Proc. Natl. Acad. Sci. U.S.A.">
        <title>Comparative genomics of biotechnologically important yeasts.</title>
        <authorList>
            <person name="Riley R."/>
            <person name="Haridas S."/>
            <person name="Wolfe K.H."/>
            <person name="Lopes M.R."/>
            <person name="Hittinger C.T."/>
            <person name="Goeker M."/>
            <person name="Salamov A.A."/>
            <person name="Wisecaver J.H."/>
            <person name="Long T.M."/>
            <person name="Calvey C.H."/>
            <person name="Aerts A.L."/>
            <person name="Barry K.W."/>
            <person name="Choi C."/>
            <person name="Clum A."/>
            <person name="Coughlan A.Y."/>
            <person name="Deshpande S."/>
            <person name="Douglass A.P."/>
            <person name="Hanson S.J."/>
            <person name="Klenk H.-P."/>
            <person name="LaButti K.M."/>
            <person name="Lapidus A."/>
            <person name="Lindquist E.A."/>
            <person name="Lipzen A.M."/>
            <person name="Meier-Kolthoff J.P."/>
            <person name="Ohm R.A."/>
            <person name="Otillar R.P."/>
            <person name="Pangilinan J.L."/>
            <person name="Peng Y."/>
            <person name="Rokas A."/>
            <person name="Rosa C.A."/>
            <person name="Scheuner C."/>
            <person name="Sibirny A.A."/>
            <person name="Slot J.C."/>
            <person name="Stielow J.B."/>
            <person name="Sun H."/>
            <person name="Kurtzman C.P."/>
            <person name="Blackwell M."/>
            <person name="Grigoriev I.V."/>
            <person name="Jeffries T.W."/>
        </authorList>
    </citation>
    <scope>NUCLEOTIDE SEQUENCE [LARGE SCALE GENOMIC DNA]</scope>
    <source>
        <strain evidence="5">NRRL Y-1626</strain>
    </source>
</reference>
<evidence type="ECO:0000313" key="5">
    <source>
        <dbReference type="Proteomes" id="UP000092321"/>
    </source>
</evidence>